<proteinExistence type="predicted"/>
<keyword evidence="2" id="KW-0812">Transmembrane</keyword>
<evidence type="ECO:0000256" key="2">
    <source>
        <dbReference type="SAM" id="Phobius"/>
    </source>
</evidence>
<keyword evidence="2" id="KW-0472">Membrane</keyword>
<accession>A0A6J5ZM34</accession>
<feature type="transmembrane region" description="Helical" evidence="2">
    <location>
        <begin position="30"/>
        <end position="50"/>
    </location>
</feature>
<evidence type="ECO:0000313" key="3">
    <source>
        <dbReference type="EMBL" id="CAB4343601.1"/>
    </source>
</evidence>
<name>A0A6J5ZM34_9ZZZZ</name>
<reference evidence="3" key="1">
    <citation type="submission" date="2020-05" db="EMBL/GenBank/DDBJ databases">
        <authorList>
            <person name="Chiriac C."/>
            <person name="Salcher M."/>
            <person name="Ghai R."/>
            <person name="Kavagutti S V."/>
        </authorList>
    </citation>
    <scope>NUCLEOTIDE SEQUENCE</scope>
</reference>
<evidence type="ECO:0000256" key="1">
    <source>
        <dbReference type="SAM" id="MobiDB-lite"/>
    </source>
</evidence>
<keyword evidence="2" id="KW-1133">Transmembrane helix</keyword>
<feature type="region of interest" description="Disordered" evidence="1">
    <location>
        <begin position="1"/>
        <end position="29"/>
    </location>
</feature>
<organism evidence="3">
    <name type="scientific">freshwater metagenome</name>
    <dbReference type="NCBI Taxonomy" id="449393"/>
    <lineage>
        <taxon>unclassified sequences</taxon>
        <taxon>metagenomes</taxon>
        <taxon>ecological metagenomes</taxon>
    </lineage>
</organism>
<protein>
    <submittedName>
        <fullName evidence="3">Unannotated protein</fullName>
    </submittedName>
</protein>
<gene>
    <name evidence="3" type="ORF">UFOPK3547_00824</name>
</gene>
<sequence length="190" mass="19311">MSTQPPSEDPTQQYSQPQGQPPEGGGSNPWPWILGAIAIIVAGVIAAILITGGNDSSSNTDSSASTAITTVQTKTATSVPTTTQTQTTTAPININNTCNVSKVPNTVSGTSVATVVATNVPPSQKILAGCPQAASLVRGVASQQAEMPVTVEGFSCTPSVKGSYVSYKCTLNGADSALQVTTKFSLTYSS</sequence>
<dbReference type="AlphaFoldDB" id="A0A6J5ZM34"/>
<dbReference type="EMBL" id="CAESAN010000059">
    <property type="protein sequence ID" value="CAB4343601.1"/>
    <property type="molecule type" value="Genomic_DNA"/>
</dbReference>